<evidence type="ECO:0000256" key="1">
    <source>
        <dbReference type="ARBA" id="ARBA00008455"/>
    </source>
</evidence>
<proteinExistence type="inferred from homology"/>
<dbReference type="GO" id="GO:0006508">
    <property type="term" value="P:proteolysis"/>
    <property type="evidence" value="ECO:0007669"/>
    <property type="project" value="InterPro"/>
</dbReference>
<keyword evidence="4" id="KW-1185">Reference proteome</keyword>
<dbReference type="AlphaFoldDB" id="A0A8J6HLD7"/>
<organism evidence="3 4">
    <name type="scientific">Tenebrio molitor</name>
    <name type="common">Yellow mealworm beetle</name>
    <dbReference type="NCBI Taxonomy" id="7067"/>
    <lineage>
        <taxon>Eukaryota</taxon>
        <taxon>Metazoa</taxon>
        <taxon>Ecdysozoa</taxon>
        <taxon>Arthropoda</taxon>
        <taxon>Hexapoda</taxon>
        <taxon>Insecta</taxon>
        <taxon>Pterygota</taxon>
        <taxon>Neoptera</taxon>
        <taxon>Endopterygota</taxon>
        <taxon>Coleoptera</taxon>
        <taxon>Polyphaga</taxon>
        <taxon>Cucujiformia</taxon>
        <taxon>Tenebrionidae</taxon>
        <taxon>Tenebrio</taxon>
    </lineage>
</organism>
<dbReference type="GO" id="GO:0008234">
    <property type="term" value="F:cysteine-type peptidase activity"/>
    <property type="evidence" value="ECO:0007669"/>
    <property type="project" value="InterPro"/>
</dbReference>
<comment type="similarity">
    <text evidence="1">Belongs to the peptidase C1 family.</text>
</comment>
<feature type="domain" description="Peptidase C1A papain C-terminal" evidence="2">
    <location>
        <begin position="75"/>
        <end position="297"/>
    </location>
</feature>
<sequence>MYIFSRLLSETLELMDDDIIATVNNMNTTWTARKNPFRNLSLRILDLESLRGTEPRNYFGNDVTRVFHDLGHFTLPESFDSREHWPYCSDIISTVIDEGNCKGGTWAFAAASVMSDRICIASEGKIKVNLSAEDLMACCPTCSPHDYGCQKGNPLEAFKPYSTSSYNWGAHTHCLQHCTNEKYKFSYKSDKYKGNSYYATARNTIQIRLDILRHGPVTATFEFHTDFQFFGEGVYKPIVKEKSGVRVVKILGWGTEDGTPYWLAANSWGHHWAKRGIFKYIRDKNAGKIESYIVAGKVYAKSLSSRKKEIFGSRSDEVGERARGMLQCLKTRRQMGRGATRGVVTDHLDKDEEKRFEKIIRS</sequence>
<protein>
    <recommendedName>
        <fullName evidence="2">Peptidase C1A papain C-terminal domain-containing protein</fullName>
    </recommendedName>
</protein>
<dbReference type="InterPro" id="IPR038765">
    <property type="entry name" value="Papain-like_cys_pep_sf"/>
</dbReference>
<dbReference type="Gene3D" id="3.90.70.10">
    <property type="entry name" value="Cysteine proteinases"/>
    <property type="match status" value="1"/>
</dbReference>
<name>A0A8J6HLD7_TENMO</name>
<gene>
    <name evidence="3" type="ORF">GEV33_005574</name>
</gene>
<evidence type="ECO:0000259" key="2">
    <source>
        <dbReference type="SMART" id="SM00645"/>
    </source>
</evidence>
<dbReference type="InterPro" id="IPR013128">
    <property type="entry name" value="Peptidase_C1A"/>
</dbReference>
<dbReference type="SUPFAM" id="SSF54001">
    <property type="entry name" value="Cysteine proteinases"/>
    <property type="match status" value="1"/>
</dbReference>
<dbReference type="SMART" id="SM00645">
    <property type="entry name" value="Pept_C1"/>
    <property type="match status" value="1"/>
</dbReference>
<dbReference type="PANTHER" id="PTHR12411">
    <property type="entry name" value="CYSTEINE PROTEASE FAMILY C1-RELATED"/>
    <property type="match status" value="1"/>
</dbReference>
<reference evidence="3" key="1">
    <citation type="journal article" date="2020" name="J Insects Food Feed">
        <title>The yellow mealworm (Tenebrio molitor) genome: a resource for the emerging insects as food and feed industry.</title>
        <authorList>
            <person name="Eriksson T."/>
            <person name="Andere A."/>
            <person name="Kelstrup H."/>
            <person name="Emery V."/>
            <person name="Picard C."/>
        </authorList>
    </citation>
    <scope>NUCLEOTIDE SEQUENCE</scope>
    <source>
        <strain evidence="3">Stoneville</strain>
        <tissue evidence="3">Whole head</tissue>
    </source>
</reference>
<evidence type="ECO:0000313" key="3">
    <source>
        <dbReference type="EMBL" id="KAH0817216.1"/>
    </source>
</evidence>
<evidence type="ECO:0000313" key="4">
    <source>
        <dbReference type="Proteomes" id="UP000719412"/>
    </source>
</evidence>
<dbReference type="EMBL" id="JABDTM020020060">
    <property type="protein sequence ID" value="KAH0817216.1"/>
    <property type="molecule type" value="Genomic_DNA"/>
</dbReference>
<dbReference type="InterPro" id="IPR000668">
    <property type="entry name" value="Peptidase_C1A_C"/>
</dbReference>
<dbReference type="Pfam" id="PF00112">
    <property type="entry name" value="Peptidase_C1"/>
    <property type="match status" value="1"/>
</dbReference>
<accession>A0A8J6HLD7</accession>
<dbReference type="Proteomes" id="UP000719412">
    <property type="component" value="Unassembled WGS sequence"/>
</dbReference>
<comment type="caution">
    <text evidence="3">The sequence shown here is derived from an EMBL/GenBank/DDBJ whole genome shotgun (WGS) entry which is preliminary data.</text>
</comment>
<reference evidence="3" key="2">
    <citation type="submission" date="2021-08" db="EMBL/GenBank/DDBJ databases">
        <authorList>
            <person name="Eriksson T."/>
        </authorList>
    </citation>
    <scope>NUCLEOTIDE SEQUENCE</scope>
    <source>
        <strain evidence="3">Stoneville</strain>
        <tissue evidence="3">Whole head</tissue>
    </source>
</reference>